<dbReference type="EMBL" id="VFQX01000029">
    <property type="protein sequence ID" value="KAF0978559.1"/>
    <property type="molecule type" value="Genomic_DNA"/>
</dbReference>
<dbReference type="Gene3D" id="2.130.10.10">
    <property type="entry name" value="YVTN repeat-like/Quinoprotein amine dehydrogenase"/>
    <property type="match status" value="1"/>
</dbReference>
<evidence type="ECO:0000256" key="1">
    <source>
        <dbReference type="ARBA" id="ARBA00022574"/>
    </source>
</evidence>
<dbReference type="InterPro" id="IPR015943">
    <property type="entry name" value="WD40/YVTN_repeat-like_dom_sf"/>
</dbReference>
<dbReference type="OrthoDB" id="24670at2759"/>
<dbReference type="AlphaFoldDB" id="A0A6A5BZX0"/>
<dbReference type="VEuPathDB" id="AmoebaDB:FDP41_002379"/>
<evidence type="ECO:0000256" key="2">
    <source>
        <dbReference type="ARBA" id="ARBA00022737"/>
    </source>
</evidence>
<dbReference type="PANTHER" id="PTHR19919">
    <property type="entry name" value="WD REPEAT CONTAINING PROTEIN"/>
    <property type="match status" value="1"/>
</dbReference>
<proteinExistence type="predicted"/>
<dbReference type="GeneID" id="68109597"/>
<dbReference type="PROSITE" id="PS00678">
    <property type="entry name" value="WD_REPEATS_1"/>
    <property type="match status" value="1"/>
</dbReference>
<feature type="compositionally biased region" description="Low complexity" evidence="4">
    <location>
        <begin position="15"/>
        <end position="39"/>
    </location>
</feature>
<evidence type="ECO:0000313" key="6">
    <source>
        <dbReference type="Proteomes" id="UP000444721"/>
    </source>
</evidence>
<dbReference type="PROSITE" id="PS50294">
    <property type="entry name" value="WD_REPEATS_REGION"/>
    <property type="match status" value="1"/>
</dbReference>
<protein>
    <submittedName>
        <fullName evidence="5">Uncharacterized protein</fullName>
    </submittedName>
</protein>
<feature type="compositionally biased region" description="Pro residues" evidence="4">
    <location>
        <begin position="1"/>
        <end position="14"/>
    </location>
</feature>
<feature type="region of interest" description="Disordered" evidence="4">
    <location>
        <begin position="175"/>
        <end position="215"/>
    </location>
</feature>
<keyword evidence="6" id="KW-1185">Reference proteome</keyword>
<dbReference type="InterPro" id="IPR036322">
    <property type="entry name" value="WD40_repeat_dom_sf"/>
</dbReference>
<feature type="region of interest" description="Disordered" evidence="4">
    <location>
        <begin position="1"/>
        <end position="39"/>
    </location>
</feature>
<dbReference type="VEuPathDB" id="AmoebaDB:NfTy_042110"/>
<feature type="compositionally biased region" description="Polar residues" evidence="4">
    <location>
        <begin position="175"/>
        <end position="199"/>
    </location>
</feature>
<dbReference type="RefSeq" id="XP_044563272.1">
    <property type="nucleotide sequence ID" value="XM_044705566.1"/>
</dbReference>
<dbReference type="InterPro" id="IPR045159">
    <property type="entry name" value="DCAF7-like"/>
</dbReference>
<comment type="caution">
    <text evidence="5">The sequence shown here is derived from an EMBL/GenBank/DDBJ whole genome shotgun (WGS) entry which is preliminary data.</text>
</comment>
<evidence type="ECO:0000256" key="3">
    <source>
        <dbReference type="PROSITE-ProRule" id="PRU00221"/>
    </source>
</evidence>
<dbReference type="VEuPathDB" id="AmoebaDB:NF0007270"/>
<evidence type="ECO:0000256" key="4">
    <source>
        <dbReference type="SAM" id="MobiDB-lite"/>
    </source>
</evidence>
<sequence>MSFLQVPPPPPLPLPTTTTLPLPTTTTTLPSSSSSSSSTLLLSSSSQKEIYTYHADWMIYSTSWSVRRDYPFRLAIGSFIEEYRNKVDIIQLNTDRLVLERVAQFEHPYPATKIQFHPSSSTSNLDLIATSGDYLRLWQLKDHSTINNNTTNGTTIGTTTSNHMTSVMVGRDEMNQQPPISTTTTSFTAVSDKSTTMKSNTNNTNTTNNNNTNTTTNSLIQSQTQHSQQFSVSKYFTFNNDSSSEYCAPLTSFDWCEYNPNIIGTCSIDTTCTIWDIPSGKSVTQLIAHDKEVYDIAFRNQDVFCTVGADGSLRMFDLRSLEHCSILYETPQLTPLLRLAWNKQDLNYVACIGMDSNRIVVLDVRYPGMPLMELCGHKMPVNGIAWAPHSPRHLCSVGDDGQALIWDINNGGMSSVGIETSGTTIEPILEYKAECEVNQLGWSSLQMDWISIVFGQKLQILKV</sequence>
<name>A0A6A5BZX0_NAEFO</name>
<dbReference type="PROSITE" id="PS50082">
    <property type="entry name" value="WD_REPEATS_2"/>
    <property type="match status" value="1"/>
</dbReference>
<dbReference type="SUPFAM" id="SSF50978">
    <property type="entry name" value="WD40 repeat-like"/>
    <property type="match status" value="1"/>
</dbReference>
<dbReference type="SMART" id="SM00320">
    <property type="entry name" value="WD40"/>
    <property type="match status" value="4"/>
</dbReference>
<dbReference type="Proteomes" id="UP000444721">
    <property type="component" value="Unassembled WGS sequence"/>
</dbReference>
<dbReference type="InterPro" id="IPR001680">
    <property type="entry name" value="WD40_rpt"/>
</dbReference>
<dbReference type="InterPro" id="IPR019775">
    <property type="entry name" value="WD40_repeat_CS"/>
</dbReference>
<dbReference type="Pfam" id="PF00400">
    <property type="entry name" value="WD40"/>
    <property type="match status" value="2"/>
</dbReference>
<reference evidence="5 6" key="1">
    <citation type="journal article" date="2019" name="Sci. Rep.">
        <title>Nanopore sequencing improves the draft genome of the human pathogenic amoeba Naegleria fowleri.</title>
        <authorList>
            <person name="Liechti N."/>
            <person name="Schurch N."/>
            <person name="Bruggmann R."/>
            <person name="Wittwer M."/>
        </authorList>
    </citation>
    <scope>NUCLEOTIDE SEQUENCE [LARGE SCALE GENOMIC DNA]</scope>
    <source>
        <strain evidence="5 6">ATCC 30894</strain>
    </source>
</reference>
<accession>A0A6A5BZX0</accession>
<keyword evidence="1 3" id="KW-0853">WD repeat</keyword>
<feature type="repeat" description="WD" evidence="3">
    <location>
        <begin position="374"/>
        <end position="416"/>
    </location>
</feature>
<evidence type="ECO:0000313" key="5">
    <source>
        <dbReference type="EMBL" id="KAF0978559.1"/>
    </source>
</evidence>
<dbReference type="OMA" id="FTCELPQ"/>
<feature type="compositionally biased region" description="Low complexity" evidence="4">
    <location>
        <begin position="200"/>
        <end position="215"/>
    </location>
</feature>
<gene>
    <name evidence="5" type="ORF">FDP41_002379</name>
</gene>
<keyword evidence="2" id="KW-0677">Repeat</keyword>
<organism evidence="5 6">
    <name type="scientific">Naegleria fowleri</name>
    <name type="common">Brain eating amoeba</name>
    <dbReference type="NCBI Taxonomy" id="5763"/>
    <lineage>
        <taxon>Eukaryota</taxon>
        <taxon>Discoba</taxon>
        <taxon>Heterolobosea</taxon>
        <taxon>Tetramitia</taxon>
        <taxon>Eutetramitia</taxon>
        <taxon>Vahlkampfiidae</taxon>
        <taxon>Naegleria</taxon>
    </lineage>
</organism>